<name>B3V659_9ARCH</name>
<dbReference type="Gene3D" id="3.20.20.70">
    <property type="entry name" value="Aldolase class I"/>
    <property type="match status" value="1"/>
</dbReference>
<comment type="similarity">
    <text evidence="1">Belongs to the DeoC/FbaB aldolase family.</text>
</comment>
<evidence type="ECO:0000256" key="6">
    <source>
        <dbReference type="NCBIfam" id="TIGR01949"/>
    </source>
</evidence>
<dbReference type="PANTHER" id="PTHR47916:SF1">
    <property type="entry name" value="3-HYDROXY-5-PHOSPHONOOXYPENTANE-2,4-DIONE THIOLASE"/>
    <property type="match status" value="1"/>
</dbReference>
<evidence type="ECO:0000256" key="7">
    <source>
        <dbReference type="PIRSR" id="PIRSR038992-1"/>
    </source>
</evidence>
<dbReference type="CDD" id="cd00958">
    <property type="entry name" value="DhnA"/>
    <property type="match status" value="1"/>
</dbReference>
<accession>B3V659</accession>
<keyword evidence="3" id="KW-0808">Transferase</keyword>
<dbReference type="InterPro" id="IPR013785">
    <property type="entry name" value="Aldolase_TIM"/>
</dbReference>
<reference evidence="8" key="2">
    <citation type="submission" date="2008-08" db="EMBL/GenBank/DDBJ databases">
        <authorList>
            <person name="Martin-Cuadrado A.-B."/>
            <person name="Rodriguez-Valera F."/>
            <person name="Moreira D."/>
            <person name="Alba J.-C."/>
            <person name="Ivars-Martinez E."/>
            <person name="Henn M.R."/>
            <person name="Talla E."/>
            <person name="Lopez-Garcia P."/>
        </authorList>
    </citation>
    <scope>NUCLEOTIDE SEQUENCE</scope>
</reference>
<evidence type="ECO:0000256" key="4">
    <source>
        <dbReference type="ARBA" id="ARBA00023141"/>
    </source>
</evidence>
<dbReference type="GO" id="GO:0009073">
    <property type="term" value="P:aromatic amino acid family biosynthetic process"/>
    <property type="evidence" value="ECO:0007669"/>
    <property type="project" value="UniProtKB-KW"/>
</dbReference>
<dbReference type="PIRSF" id="PIRSF038992">
    <property type="entry name" value="Aldolase_Ia"/>
    <property type="match status" value="1"/>
</dbReference>
<evidence type="ECO:0000313" key="8">
    <source>
        <dbReference type="EMBL" id="ACF09783.1"/>
    </source>
</evidence>
<sequence>MINSILNNILKNGKILAVALDHGLTIGPVNGLTSMNKLVNDVHTNGATAIIIHKGISKILTSKPKIQQIIHLSASTNLSVFPDDKAIVGTVDNAIQFGADAVSVHVNIGSSHDHDMLKDLSQIADECYEKIPLLAMMYPRGENISNEYDPKIIAHVARIGAELGADVVKTLYTGNSETFKEVIDGCPVPVVIAGGPNTNNDVDILNMVYGAMKAGAAGVSIGRKIFQHTDPGKITKAMSSIIFENKSVNDAMELLK</sequence>
<dbReference type="GO" id="GO:0008652">
    <property type="term" value="P:amino acid biosynthetic process"/>
    <property type="evidence" value="ECO:0007669"/>
    <property type="project" value="UniProtKB-KW"/>
</dbReference>
<dbReference type="PANTHER" id="PTHR47916">
    <property type="entry name" value="FRUCTOSE-BISPHOSPHATE ALDOLASE CLASS 1"/>
    <property type="match status" value="1"/>
</dbReference>
<dbReference type="InterPro" id="IPR041720">
    <property type="entry name" value="FbaB-like"/>
</dbReference>
<protein>
    <recommendedName>
        <fullName evidence="6">2-amino-3,7-dideoxy-D-threo-hept-6-ulosonate synthase</fullName>
        <ecNumber evidence="6">2.2.1.10</ecNumber>
    </recommendedName>
</protein>
<evidence type="ECO:0000256" key="3">
    <source>
        <dbReference type="ARBA" id="ARBA00022679"/>
    </source>
</evidence>
<evidence type="ECO:0000256" key="1">
    <source>
        <dbReference type="ARBA" id="ARBA00008116"/>
    </source>
</evidence>
<dbReference type="NCBIfam" id="TIGR01949">
    <property type="entry name" value="ADH_synth"/>
    <property type="match status" value="1"/>
</dbReference>
<dbReference type="SUPFAM" id="SSF51569">
    <property type="entry name" value="Aldolase"/>
    <property type="match status" value="1"/>
</dbReference>
<organism evidence="8">
    <name type="scientific">uncultured marine crenarchaeote KM3-153-F8</name>
    <dbReference type="NCBI Taxonomy" id="526665"/>
    <lineage>
        <taxon>Archaea</taxon>
        <taxon>Nitrososphaerota</taxon>
        <taxon>Nitrososphaeria</taxon>
        <taxon>Nitrosopumilales</taxon>
        <taxon>environmental samples</taxon>
    </lineage>
</organism>
<keyword evidence="5" id="KW-0704">Schiff base</keyword>
<feature type="active site" description="Proton donor" evidence="7">
    <location>
        <position position="138"/>
    </location>
</feature>
<dbReference type="SMART" id="SM01133">
    <property type="entry name" value="DeoC"/>
    <property type="match status" value="1"/>
</dbReference>
<dbReference type="Pfam" id="PF01791">
    <property type="entry name" value="DeoC"/>
    <property type="match status" value="1"/>
</dbReference>
<dbReference type="EC" id="2.2.1.10" evidence="6"/>
<keyword evidence="4" id="KW-0057">Aromatic amino acid biosynthesis</keyword>
<feature type="active site" description="Schiff-base intermediate with dihydroxyacetone-P" evidence="7">
    <location>
        <position position="169"/>
    </location>
</feature>
<reference evidence="8" key="1">
    <citation type="journal article" date="2008" name="ISME J.">
        <title>Hindsight in the relative abundance, metabolic potential and genome dynamics of uncultivated marine archaea from comparative metagenomic analyses of bathypelagic plankton of different oceanic regions.</title>
        <authorList>
            <person name="Martin-Cuadrado A.B."/>
            <person name="Rodriguez-Valera F."/>
            <person name="Moreira D."/>
            <person name="Alba J.C."/>
            <person name="Ivars-Martinez E."/>
            <person name="Henn M.R."/>
            <person name="Talla E."/>
            <person name="Lopez-Garcia P."/>
        </authorList>
    </citation>
    <scope>NUCLEOTIDE SEQUENCE</scope>
</reference>
<dbReference type="InterPro" id="IPR010210">
    <property type="entry name" value="ADH_synthase"/>
</dbReference>
<evidence type="ECO:0000256" key="5">
    <source>
        <dbReference type="ARBA" id="ARBA00023270"/>
    </source>
</evidence>
<dbReference type="GO" id="GO:0016836">
    <property type="term" value="F:hydro-lyase activity"/>
    <property type="evidence" value="ECO:0007669"/>
    <property type="project" value="InterPro"/>
</dbReference>
<proteinExistence type="inferred from homology"/>
<dbReference type="EMBL" id="EU686631">
    <property type="protein sequence ID" value="ACF09783.1"/>
    <property type="molecule type" value="Genomic_DNA"/>
</dbReference>
<dbReference type="InterPro" id="IPR002915">
    <property type="entry name" value="DeoC/FbaB/LacD_aldolase"/>
</dbReference>
<keyword evidence="2" id="KW-0028">Amino-acid biosynthesis</keyword>
<evidence type="ECO:0000256" key="2">
    <source>
        <dbReference type="ARBA" id="ARBA00022605"/>
    </source>
</evidence>
<keyword evidence="8" id="KW-0456">Lyase</keyword>
<dbReference type="AlphaFoldDB" id="B3V659"/>
<dbReference type="InterPro" id="IPR050456">
    <property type="entry name" value="DeoC/FbaB_aldolase"/>
</dbReference>
<dbReference type="GO" id="GO:0004332">
    <property type="term" value="F:fructose-bisphosphate aldolase activity"/>
    <property type="evidence" value="ECO:0007669"/>
    <property type="project" value="InterPro"/>
</dbReference>
<dbReference type="NCBIfam" id="NF005556">
    <property type="entry name" value="PRK07226.1"/>
    <property type="match status" value="1"/>
</dbReference>
<dbReference type="GO" id="GO:0016740">
    <property type="term" value="F:transferase activity"/>
    <property type="evidence" value="ECO:0007669"/>
    <property type="project" value="UniProtKB-KW"/>
</dbReference>